<dbReference type="PROSITE" id="PS50041">
    <property type="entry name" value="C_TYPE_LECTIN_2"/>
    <property type="match status" value="1"/>
</dbReference>
<keyword evidence="3" id="KW-0732">Signal</keyword>
<evidence type="ECO:0000256" key="1">
    <source>
        <dbReference type="ARBA" id="ARBA00022734"/>
    </source>
</evidence>
<evidence type="ECO:0000259" key="4">
    <source>
        <dbReference type="PROSITE" id="PS50041"/>
    </source>
</evidence>
<reference evidence="5 6" key="1">
    <citation type="journal article" date="2018" name="Nat. Ecol. Evol.">
        <title>Shark genomes provide insights into elasmobranch evolution and the origin of vertebrates.</title>
        <authorList>
            <person name="Hara Y"/>
            <person name="Yamaguchi K"/>
            <person name="Onimaru K"/>
            <person name="Kadota M"/>
            <person name="Koyanagi M"/>
            <person name="Keeley SD"/>
            <person name="Tatsumi K"/>
            <person name="Tanaka K"/>
            <person name="Motone F"/>
            <person name="Kageyama Y"/>
            <person name="Nozu R"/>
            <person name="Adachi N"/>
            <person name="Nishimura O"/>
            <person name="Nakagawa R"/>
            <person name="Tanegashima C"/>
            <person name="Kiyatake I"/>
            <person name="Matsumoto R"/>
            <person name="Murakumo K"/>
            <person name="Nishida K"/>
            <person name="Terakita A"/>
            <person name="Kuratani S"/>
            <person name="Sato K"/>
            <person name="Hyodo S Kuraku.S."/>
        </authorList>
    </citation>
    <scope>NUCLEOTIDE SEQUENCE [LARGE SCALE GENOMIC DNA]</scope>
</reference>
<proteinExistence type="predicted"/>
<feature type="signal peptide" evidence="3">
    <location>
        <begin position="1"/>
        <end position="21"/>
    </location>
</feature>
<feature type="chain" id="PRO_5019241187" description="C-type lectin domain-containing protein" evidence="3">
    <location>
        <begin position="22"/>
        <end position="202"/>
    </location>
</feature>
<dbReference type="InterPro" id="IPR016186">
    <property type="entry name" value="C-type_lectin-like/link_sf"/>
</dbReference>
<sequence>MQLGGTFLVLFALCLLQESSAQAPKIKPKKNAAPKKALVTLGMIREIKEQIAHILEEVNLLKENQALQTVCLRGVKVHRKCFLLMAGQKSFHEAADDCILHGGTLCAPLSHNENDALYDYARETLGDDHDIWIGVTDIAVEGDWLDMASKSVNFTNWERGISKQPNGGTRANCVALSGSAIGKWFDESCRLQKNYFCQFTIP</sequence>
<feature type="domain" description="C-type lectin" evidence="4">
    <location>
        <begin position="77"/>
        <end position="198"/>
    </location>
</feature>
<dbReference type="STRING" id="75743.A0A401PMZ9"/>
<dbReference type="Proteomes" id="UP000288216">
    <property type="component" value="Unassembled WGS sequence"/>
</dbReference>
<dbReference type="AlphaFoldDB" id="A0A401PMZ9"/>
<gene>
    <name evidence="5" type="ORF">scyTo_0003615</name>
</gene>
<comment type="caution">
    <text evidence="5">The sequence shown here is derived from an EMBL/GenBank/DDBJ whole genome shotgun (WGS) entry which is preliminary data.</text>
</comment>
<organism evidence="5 6">
    <name type="scientific">Scyliorhinus torazame</name>
    <name type="common">Cloudy catshark</name>
    <name type="synonym">Catulus torazame</name>
    <dbReference type="NCBI Taxonomy" id="75743"/>
    <lineage>
        <taxon>Eukaryota</taxon>
        <taxon>Metazoa</taxon>
        <taxon>Chordata</taxon>
        <taxon>Craniata</taxon>
        <taxon>Vertebrata</taxon>
        <taxon>Chondrichthyes</taxon>
        <taxon>Elasmobranchii</taxon>
        <taxon>Galeomorphii</taxon>
        <taxon>Galeoidea</taxon>
        <taxon>Carcharhiniformes</taxon>
        <taxon>Scyliorhinidae</taxon>
        <taxon>Scyliorhinus</taxon>
    </lineage>
</organism>
<keyword evidence="6" id="KW-1185">Reference proteome</keyword>
<evidence type="ECO:0000313" key="6">
    <source>
        <dbReference type="Proteomes" id="UP000288216"/>
    </source>
</evidence>
<keyword evidence="2" id="KW-1015">Disulfide bond</keyword>
<accession>A0A401PMZ9</accession>
<dbReference type="SUPFAM" id="SSF56436">
    <property type="entry name" value="C-type lectin-like"/>
    <property type="match status" value="1"/>
</dbReference>
<dbReference type="GO" id="GO:0030246">
    <property type="term" value="F:carbohydrate binding"/>
    <property type="evidence" value="ECO:0007669"/>
    <property type="project" value="UniProtKB-KW"/>
</dbReference>
<keyword evidence="1" id="KW-0430">Lectin</keyword>
<dbReference type="EMBL" id="BFAA01001005">
    <property type="protein sequence ID" value="GCB74524.1"/>
    <property type="molecule type" value="Genomic_DNA"/>
</dbReference>
<dbReference type="FunFam" id="3.10.100.10:FF:000010">
    <property type="entry name" value="C-type lectin domain family 3 member A"/>
    <property type="match status" value="1"/>
</dbReference>
<protein>
    <recommendedName>
        <fullName evidence="4">C-type lectin domain-containing protein</fullName>
    </recommendedName>
</protein>
<dbReference type="PANTHER" id="PTHR22799">
    <property type="entry name" value="TETRANECTIN-RELATED"/>
    <property type="match status" value="1"/>
</dbReference>
<dbReference type="InterPro" id="IPR016187">
    <property type="entry name" value="CTDL_fold"/>
</dbReference>
<dbReference type="Pfam" id="PF00059">
    <property type="entry name" value="Lectin_C"/>
    <property type="match status" value="1"/>
</dbReference>
<name>A0A401PMZ9_SCYTO</name>
<dbReference type="PANTHER" id="PTHR22799:SF3">
    <property type="entry name" value="TETRANECTIN"/>
    <property type="match status" value="1"/>
</dbReference>
<dbReference type="InterPro" id="IPR001304">
    <property type="entry name" value="C-type_lectin-like"/>
</dbReference>
<evidence type="ECO:0000313" key="5">
    <source>
        <dbReference type="EMBL" id="GCB74524.1"/>
    </source>
</evidence>
<dbReference type="OrthoDB" id="6366227at2759"/>
<dbReference type="SMART" id="SM00034">
    <property type="entry name" value="CLECT"/>
    <property type="match status" value="1"/>
</dbReference>
<dbReference type="GO" id="GO:0030282">
    <property type="term" value="P:bone mineralization"/>
    <property type="evidence" value="ECO:0007669"/>
    <property type="project" value="TreeGrafter"/>
</dbReference>
<dbReference type="OMA" id="DGHWVDQ"/>
<dbReference type="Gene3D" id="3.10.100.10">
    <property type="entry name" value="Mannose-Binding Protein A, subunit A"/>
    <property type="match status" value="1"/>
</dbReference>
<dbReference type="InterPro" id="IPR051663">
    <property type="entry name" value="CLec_Tetranectin-domain"/>
</dbReference>
<dbReference type="GO" id="GO:0005615">
    <property type="term" value="C:extracellular space"/>
    <property type="evidence" value="ECO:0007669"/>
    <property type="project" value="TreeGrafter"/>
</dbReference>
<evidence type="ECO:0000256" key="2">
    <source>
        <dbReference type="ARBA" id="ARBA00023157"/>
    </source>
</evidence>
<evidence type="ECO:0000256" key="3">
    <source>
        <dbReference type="SAM" id="SignalP"/>
    </source>
</evidence>